<protein>
    <submittedName>
        <fullName evidence="2">Uncharacterized protein</fullName>
    </submittedName>
</protein>
<name>A0A2P2NYW2_RHIMU</name>
<dbReference type="AlphaFoldDB" id="A0A2P2NYW2"/>
<evidence type="ECO:0000313" key="2">
    <source>
        <dbReference type="EMBL" id="MBX47571.1"/>
    </source>
</evidence>
<dbReference type="EMBL" id="GGEC01067087">
    <property type="protein sequence ID" value="MBX47571.1"/>
    <property type="molecule type" value="Transcribed_RNA"/>
</dbReference>
<proteinExistence type="predicted"/>
<feature type="region of interest" description="Disordered" evidence="1">
    <location>
        <begin position="27"/>
        <end position="47"/>
    </location>
</feature>
<reference evidence="2" key="1">
    <citation type="submission" date="2018-02" db="EMBL/GenBank/DDBJ databases">
        <title>Rhizophora mucronata_Transcriptome.</title>
        <authorList>
            <person name="Meera S.P."/>
            <person name="Sreeshan A."/>
            <person name="Augustine A."/>
        </authorList>
    </citation>
    <scope>NUCLEOTIDE SEQUENCE</scope>
    <source>
        <tissue evidence="2">Leaf</tissue>
    </source>
</reference>
<organism evidence="2">
    <name type="scientific">Rhizophora mucronata</name>
    <name type="common">Asiatic mangrove</name>
    <dbReference type="NCBI Taxonomy" id="61149"/>
    <lineage>
        <taxon>Eukaryota</taxon>
        <taxon>Viridiplantae</taxon>
        <taxon>Streptophyta</taxon>
        <taxon>Embryophyta</taxon>
        <taxon>Tracheophyta</taxon>
        <taxon>Spermatophyta</taxon>
        <taxon>Magnoliopsida</taxon>
        <taxon>eudicotyledons</taxon>
        <taxon>Gunneridae</taxon>
        <taxon>Pentapetalae</taxon>
        <taxon>rosids</taxon>
        <taxon>fabids</taxon>
        <taxon>Malpighiales</taxon>
        <taxon>Rhizophoraceae</taxon>
        <taxon>Rhizophora</taxon>
    </lineage>
</organism>
<feature type="compositionally biased region" description="Polar residues" evidence="1">
    <location>
        <begin position="27"/>
        <end position="40"/>
    </location>
</feature>
<accession>A0A2P2NYW2</accession>
<sequence>MSHKRKGNRTCPYSSFDFLTQPQKDIGNSQRNLAKSQSIHINYDKPP</sequence>
<evidence type="ECO:0000256" key="1">
    <source>
        <dbReference type="SAM" id="MobiDB-lite"/>
    </source>
</evidence>